<organism evidence="2">
    <name type="scientific">Darwinula stevensoni</name>
    <dbReference type="NCBI Taxonomy" id="69355"/>
    <lineage>
        <taxon>Eukaryota</taxon>
        <taxon>Metazoa</taxon>
        <taxon>Ecdysozoa</taxon>
        <taxon>Arthropoda</taxon>
        <taxon>Crustacea</taxon>
        <taxon>Oligostraca</taxon>
        <taxon>Ostracoda</taxon>
        <taxon>Podocopa</taxon>
        <taxon>Podocopida</taxon>
        <taxon>Darwinulocopina</taxon>
        <taxon>Darwinuloidea</taxon>
        <taxon>Darwinulidae</taxon>
        <taxon>Darwinula</taxon>
    </lineage>
</organism>
<evidence type="ECO:0000313" key="2">
    <source>
        <dbReference type="EMBL" id="CAD7254754.1"/>
    </source>
</evidence>
<sequence>MKVERIRMGTVRHRPRQGGREDAGGKLEAVDVVLNSGTTPPPPPPSPVSQSVSQRKVGIGGDEKKVRASVPPGLNFLNRNLFLITHRRIIIIIFSSSGKT</sequence>
<keyword evidence="3" id="KW-1185">Reference proteome</keyword>
<dbReference type="AlphaFoldDB" id="A0A7R9AIV1"/>
<evidence type="ECO:0000313" key="3">
    <source>
        <dbReference type="Proteomes" id="UP000677054"/>
    </source>
</evidence>
<proteinExistence type="predicted"/>
<evidence type="ECO:0000256" key="1">
    <source>
        <dbReference type="SAM" id="MobiDB-lite"/>
    </source>
</evidence>
<dbReference type="Proteomes" id="UP000677054">
    <property type="component" value="Unassembled WGS sequence"/>
</dbReference>
<accession>A0A7R9AIV1</accession>
<feature type="compositionally biased region" description="Basic and acidic residues" evidence="1">
    <location>
        <begin position="18"/>
        <end position="29"/>
    </location>
</feature>
<protein>
    <submittedName>
        <fullName evidence="2">Uncharacterized protein</fullName>
    </submittedName>
</protein>
<dbReference type="EMBL" id="CAJPEV010012368">
    <property type="protein sequence ID" value="CAG0906466.1"/>
    <property type="molecule type" value="Genomic_DNA"/>
</dbReference>
<reference evidence="2" key="1">
    <citation type="submission" date="2020-11" db="EMBL/GenBank/DDBJ databases">
        <authorList>
            <person name="Tran Van P."/>
        </authorList>
    </citation>
    <scope>NUCLEOTIDE SEQUENCE</scope>
</reference>
<dbReference type="EMBL" id="LR911886">
    <property type="protein sequence ID" value="CAD7254754.1"/>
    <property type="molecule type" value="Genomic_DNA"/>
</dbReference>
<gene>
    <name evidence="2" type="ORF">DSTB1V02_LOCUS14500</name>
</gene>
<feature type="region of interest" description="Disordered" evidence="1">
    <location>
        <begin position="1"/>
        <end position="64"/>
    </location>
</feature>
<name>A0A7R9AIV1_9CRUS</name>